<dbReference type="GO" id="GO:0046872">
    <property type="term" value="F:metal ion binding"/>
    <property type="evidence" value="ECO:0007669"/>
    <property type="project" value="InterPro"/>
</dbReference>
<gene>
    <name evidence="2" type="ORF">A3L02_02815</name>
</gene>
<dbReference type="InterPro" id="IPR003251">
    <property type="entry name" value="Rr_diiron-bd_dom"/>
</dbReference>
<dbReference type="GeneID" id="33323653"/>
<dbReference type="InterPro" id="IPR009078">
    <property type="entry name" value="Ferritin-like_SF"/>
</dbReference>
<organism evidence="2 3">
    <name type="scientific">Thermococcus celer Vu 13 = JCM 8558</name>
    <dbReference type="NCBI Taxonomy" id="1293037"/>
    <lineage>
        <taxon>Archaea</taxon>
        <taxon>Methanobacteriati</taxon>
        <taxon>Methanobacteriota</taxon>
        <taxon>Thermococci</taxon>
        <taxon>Thermococcales</taxon>
        <taxon>Thermococcaceae</taxon>
        <taxon>Thermococcus</taxon>
    </lineage>
</organism>
<dbReference type="Gene3D" id="1.20.1260.10">
    <property type="match status" value="1"/>
</dbReference>
<dbReference type="KEGG" id="tce:A3L02_02815"/>
<sequence>MRMEDILEKLAGLSLREVLGYAIASEEGARDFYTHLASKSGALLGEFFRDLARAEENHKRILLRLYSGLFGEEEYPVPEGIPLAETSVKVDTVANLIEAMRVALENEKNAERIYSHLAERVPEERGIFKFLAAQEKAHYAAIRSHTEYLEDVTQGEAEYVNAPVEFLNTQLELYLGPHTRP</sequence>
<dbReference type="Pfam" id="PF02915">
    <property type="entry name" value="Rubrerythrin"/>
    <property type="match status" value="1"/>
</dbReference>
<dbReference type="OrthoDB" id="92523at2157"/>
<dbReference type="Proteomes" id="UP000197156">
    <property type="component" value="Chromosome"/>
</dbReference>
<dbReference type="PANTHER" id="PTHR33531">
    <property type="entry name" value="RUBRERYTHRIN SUBFAMILY"/>
    <property type="match status" value="1"/>
</dbReference>
<name>A0A218P0X7_THECE</name>
<evidence type="ECO:0000313" key="2">
    <source>
        <dbReference type="EMBL" id="ASI98574.1"/>
    </source>
</evidence>
<reference evidence="2 3" key="1">
    <citation type="submission" date="2016-03" db="EMBL/GenBank/DDBJ databases">
        <title>Complete genome sequence of Thermococcus celer.</title>
        <authorList>
            <person name="Oger P.M."/>
        </authorList>
    </citation>
    <scope>NUCLEOTIDE SEQUENCE [LARGE SCALE GENOMIC DNA]</scope>
    <source>
        <strain evidence="2 3">Vu 13</strain>
    </source>
</reference>
<dbReference type="RefSeq" id="WP_088862533.1">
    <property type="nucleotide sequence ID" value="NZ_CP014854.1"/>
</dbReference>
<dbReference type="SUPFAM" id="SSF47240">
    <property type="entry name" value="Ferritin-like"/>
    <property type="match status" value="1"/>
</dbReference>
<evidence type="ECO:0000259" key="1">
    <source>
        <dbReference type="Pfam" id="PF02915"/>
    </source>
</evidence>
<dbReference type="EMBL" id="CP014854">
    <property type="protein sequence ID" value="ASI98574.1"/>
    <property type="molecule type" value="Genomic_DNA"/>
</dbReference>
<keyword evidence="3" id="KW-1185">Reference proteome</keyword>
<dbReference type="InterPro" id="IPR012347">
    <property type="entry name" value="Ferritin-like"/>
</dbReference>
<dbReference type="CDD" id="cd01045">
    <property type="entry name" value="Ferritin_like_AB"/>
    <property type="match status" value="1"/>
</dbReference>
<evidence type="ECO:0000313" key="3">
    <source>
        <dbReference type="Proteomes" id="UP000197156"/>
    </source>
</evidence>
<proteinExistence type="predicted"/>
<accession>A0A218P0X7</accession>
<feature type="domain" description="Rubrerythrin diiron-binding" evidence="1">
    <location>
        <begin position="17"/>
        <end position="143"/>
    </location>
</feature>
<protein>
    <submittedName>
        <fullName evidence="2">Rubrerythrin</fullName>
    </submittedName>
</protein>
<dbReference type="PANTHER" id="PTHR33531:SF10">
    <property type="entry name" value="BLR7895 PROTEIN"/>
    <property type="match status" value="1"/>
</dbReference>
<dbReference type="GO" id="GO:0016491">
    <property type="term" value="F:oxidoreductase activity"/>
    <property type="evidence" value="ECO:0007669"/>
    <property type="project" value="InterPro"/>
</dbReference>
<dbReference type="AlphaFoldDB" id="A0A218P0X7"/>